<comment type="caution">
    <text evidence="2">The sequence shown here is derived from an EMBL/GenBank/DDBJ whole genome shotgun (WGS) entry which is preliminary data.</text>
</comment>
<feature type="region of interest" description="Disordered" evidence="1">
    <location>
        <begin position="168"/>
        <end position="321"/>
    </location>
</feature>
<proteinExistence type="predicted"/>
<name>A0A9N8V4G6_9GLOM</name>
<reference evidence="2" key="1">
    <citation type="submission" date="2021-06" db="EMBL/GenBank/DDBJ databases">
        <authorList>
            <person name="Kallberg Y."/>
            <person name="Tangrot J."/>
            <person name="Rosling A."/>
        </authorList>
    </citation>
    <scope>NUCLEOTIDE SEQUENCE</scope>
    <source>
        <strain evidence="2">MT106</strain>
    </source>
</reference>
<feature type="compositionally biased region" description="Pro residues" evidence="1">
    <location>
        <begin position="169"/>
        <end position="185"/>
    </location>
</feature>
<dbReference type="Proteomes" id="UP000789831">
    <property type="component" value="Unassembled WGS sequence"/>
</dbReference>
<protein>
    <submittedName>
        <fullName evidence="2">10304_t:CDS:1</fullName>
    </submittedName>
</protein>
<keyword evidence="3" id="KW-1185">Reference proteome</keyword>
<evidence type="ECO:0000256" key="1">
    <source>
        <dbReference type="SAM" id="MobiDB-lite"/>
    </source>
</evidence>
<evidence type="ECO:0000313" key="3">
    <source>
        <dbReference type="Proteomes" id="UP000789831"/>
    </source>
</evidence>
<dbReference type="OrthoDB" id="2432958at2759"/>
<feature type="compositionally biased region" description="Basic and acidic residues" evidence="1">
    <location>
        <begin position="272"/>
        <end position="281"/>
    </location>
</feature>
<organism evidence="2 3">
    <name type="scientific">Ambispora gerdemannii</name>
    <dbReference type="NCBI Taxonomy" id="144530"/>
    <lineage>
        <taxon>Eukaryota</taxon>
        <taxon>Fungi</taxon>
        <taxon>Fungi incertae sedis</taxon>
        <taxon>Mucoromycota</taxon>
        <taxon>Glomeromycotina</taxon>
        <taxon>Glomeromycetes</taxon>
        <taxon>Archaeosporales</taxon>
        <taxon>Ambisporaceae</taxon>
        <taxon>Ambispora</taxon>
    </lineage>
</organism>
<dbReference type="EMBL" id="CAJVPL010000080">
    <property type="protein sequence ID" value="CAG8443200.1"/>
    <property type="molecule type" value="Genomic_DNA"/>
</dbReference>
<gene>
    <name evidence="2" type="ORF">AGERDE_LOCUS1225</name>
</gene>
<sequence>MAARLCGACRSFPAYVDTLSGEVAEFCSNKCRRTAVEQGMIEPCINCSVMPRALQNGKRTNYCGKTCKNEDVINLNPRGRSRSICQQCQSKPCYQNSPYCSKTCKDNARQIKVLPPIPPPHTCSLTQPPTAPPLISNQILSNQMIPNQMMPNQNNNIVGPHLPTVQILLPPPTGQYQIPPLPPPQALELNYQQSPQSPTHKQLPSPPTQTHPQSPQSPSKQLSSSPLHIHSQLPQQLPQQLPPPSSEVVVAQAPPEDPPPYTREPGHTYGETGDRKVTRDEAFDDENPYGFRVNLSEKPHSTRDDRWVEQDERSYLSDNDS</sequence>
<feature type="compositionally biased region" description="Basic and acidic residues" evidence="1">
    <location>
        <begin position="295"/>
        <end position="315"/>
    </location>
</feature>
<feature type="compositionally biased region" description="Polar residues" evidence="1">
    <location>
        <begin position="190"/>
        <end position="200"/>
    </location>
</feature>
<evidence type="ECO:0000313" key="2">
    <source>
        <dbReference type="EMBL" id="CAG8443200.1"/>
    </source>
</evidence>
<dbReference type="AlphaFoldDB" id="A0A9N8V4G6"/>
<feature type="compositionally biased region" description="Low complexity" evidence="1">
    <location>
        <begin position="210"/>
        <end position="239"/>
    </location>
</feature>
<accession>A0A9N8V4G6</accession>